<evidence type="ECO:0000256" key="5">
    <source>
        <dbReference type="ARBA" id="ARBA00022729"/>
    </source>
</evidence>
<dbReference type="HAMAP" id="MF_00415">
    <property type="entry name" value="FlgH"/>
    <property type="match status" value="1"/>
</dbReference>
<evidence type="ECO:0000256" key="12">
    <source>
        <dbReference type="SAM" id="SignalP"/>
    </source>
</evidence>
<evidence type="ECO:0000256" key="10">
    <source>
        <dbReference type="ARBA" id="ARBA00023288"/>
    </source>
</evidence>
<keyword evidence="5 11" id="KW-0732">Signal</keyword>
<comment type="caution">
    <text evidence="13">The sequence shown here is derived from an EMBL/GenBank/DDBJ whole genome shotgun (WGS) entry which is preliminary data.</text>
</comment>
<evidence type="ECO:0000256" key="9">
    <source>
        <dbReference type="ARBA" id="ARBA00023237"/>
    </source>
</evidence>
<organism evidence="13 14">
    <name type="scientific">Lysobacter defluvii IMMIB APB-9 = DSM 18482</name>
    <dbReference type="NCBI Taxonomy" id="1385515"/>
    <lineage>
        <taxon>Bacteria</taxon>
        <taxon>Pseudomonadati</taxon>
        <taxon>Pseudomonadota</taxon>
        <taxon>Gammaproteobacteria</taxon>
        <taxon>Lysobacterales</taxon>
        <taxon>Lysobacteraceae</taxon>
        <taxon>Novilysobacter</taxon>
    </lineage>
</organism>
<dbReference type="GO" id="GO:0009279">
    <property type="term" value="C:cell outer membrane"/>
    <property type="evidence" value="ECO:0007669"/>
    <property type="project" value="UniProtKB-SubCell"/>
</dbReference>
<evidence type="ECO:0000256" key="4">
    <source>
        <dbReference type="ARBA" id="ARBA00011439"/>
    </source>
</evidence>
<dbReference type="PRINTS" id="PR01008">
    <property type="entry name" value="FLGLRINGFLGH"/>
</dbReference>
<dbReference type="OrthoDB" id="9789463at2"/>
<keyword evidence="13" id="KW-0969">Cilium</keyword>
<feature type="signal peptide" evidence="12">
    <location>
        <begin position="1"/>
        <end position="24"/>
    </location>
</feature>
<dbReference type="RefSeq" id="WP_036136823.1">
    <property type="nucleotide sequence ID" value="NZ_AUHT01000006.1"/>
</dbReference>
<evidence type="ECO:0000313" key="13">
    <source>
        <dbReference type="EMBL" id="KGO98726.1"/>
    </source>
</evidence>
<feature type="chain" id="PRO_5008824835" description="Flagellar L-ring protein" evidence="12">
    <location>
        <begin position="25"/>
        <end position="250"/>
    </location>
</feature>
<dbReference type="InterPro" id="IPR000527">
    <property type="entry name" value="Flag_Lring"/>
</dbReference>
<dbReference type="STRING" id="1385515.GCA_000423325_00983"/>
<evidence type="ECO:0000256" key="7">
    <source>
        <dbReference type="ARBA" id="ARBA00023139"/>
    </source>
</evidence>
<sequence>MKRILVAGASAALLTLAGCASVMGDVRPFEPYAPVGMAPGMAPDMNHAAAHAAPAGHPPPASQAGGSIYAGTAHAAPRPMSLFEDNKARHVGDLLTIVLVERTSSSSRAQTAVTKDSGFSLGAPIIGGRPVTYNGTPILQAEVEAGRDFAGAGDSTQSNRLDGEITVQVVRELGNGNLLVSGSKQMRLNQGDELVQVQGIVRTADIGPDNRITSDRVGNAQIAYGGRGTLARSNAMGWLGRFFNSAAFPY</sequence>
<dbReference type="EMBL" id="AVBH01000054">
    <property type="protein sequence ID" value="KGO98726.1"/>
    <property type="molecule type" value="Genomic_DNA"/>
</dbReference>
<evidence type="ECO:0000256" key="8">
    <source>
        <dbReference type="ARBA" id="ARBA00023143"/>
    </source>
</evidence>
<comment type="function">
    <text evidence="1 11">Assembles around the rod to form the L-ring and probably protects the motor/basal body from shearing forces during rotation.</text>
</comment>
<evidence type="ECO:0000256" key="1">
    <source>
        <dbReference type="ARBA" id="ARBA00002591"/>
    </source>
</evidence>
<evidence type="ECO:0000256" key="6">
    <source>
        <dbReference type="ARBA" id="ARBA00023136"/>
    </source>
</evidence>
<keyword evidence="13" id="KW-0966">Cell projection</keyword>
<dbReference type="eggNOG" id="COG2063">
    <property type="taxonomic scope" value="Bacteria"/>
</dbReference>
<evidence type="ECO:0000256" key="2">
    <source>
        <dbReference type="ARBA" id="ARBA00004635"/>
    </source>
</evidence>
<dbReference type="GO" id="GO:0003774">
    <property type="term" value="F:cytoskeletal motor activity"/>
    <property type="evidence" value="ECO:0007669"/>
    <property type="project" value="InterPro"/>
</dbReference>
<protein>
    <recommendedName>
        <fullName evidence="11">Flagellar L-ring protein</fullName>
    </recommendedName>
    <alternativeName>
        <fullName evidence="11">Basal body L-ring protein</fullName>
    </alternativeName>
</protein>
<gene>
    <name evidence="11 13" type="primary">flgH</name>
    <name evidence="13" type="ORF">N791_13580</name>
</gene>
<dbReference type="PROSITE" id="PS51257">
    <property type="entry name" value="PROKAR_LIPOPROTEIN"/>
    <property type="match status" value="1"/>
</dbReference>
<keyword evidence="7" id="KW-0564">Palmitate</keyword>
<dbReference type="Proteomes" id="UP000030003">
    <property type="component" value="Unassembled WGS sequence"/>
</dbReference>
<keyword evidence="13" id="KW-0282">Flagellum</keyword>
<evidence type="ECO:0000256" key="3">
    <source>
        <dbReference type="ARBA" id="ARBA00006929"/>
    </source>
</evidence>
<dbReference type="PANTHER" id="PTHR34933">
    <property type="entry name" value="FLAGELLAR L-RING PROTEIN"/>
    <property type="match status" value="1"/>
</dbReference>
<evidence type="ECO:0000313" key="14">
    <source>
        <dbReference type="Proteomes" id="UP000030003"/>
    </source>
</evidence>
<dbReference type="GO" id="GO:0071973">
    <property type="term" value="P:bacterial-type flagellum-dependent cell motility"/>
    <property type="evidence" value="ECO:0007669"/>
    <property type="project" value="InterPro"/>
</dbReference>
<dbReference type="Pfam" id="PF02107">
    <property type="entry name" value="FlgH"/>
    <property type="match status" value="1"/>
</dbReference>
<comment type="subunit">
    <text evidence="4 11">The basal body constitutes a major portion of the flagellar organelle and consists of four rings (L,P,S, and M) mounted on a central rod.</text>
</comment>
<keyword evidence="10 11" id="KW-0449">Lipoprotein</keyword>
<keyword evidence="6 11" id="KW-0472">Membrane</keyword>
<accession>A0A0A0MBE6</accession>
<dbReference type="AlphaFoldDB" id="A0A0A0MBE6"/>
<comment type="similarity">
    <text evidence="3 11">Belongs to the FlgH family.</text>
</comment>
<dbReference type="GO" id="GO:0009427">
    <property type="term" value="C:bacterial-type flagellum basal body, distal rod, L ring"/>
    <property type="evidence" value="ECO:0007669"/>
    <property type="project" value="InterPro"/>
</dbReference>
<name>A0A0A0MBE6_9GAMM</name>
<proteinExistence type="inferred from homology"/>
<dbReference type="PANTHER" id="PTHR34933:SF1">
    <property type="entry name" value="FLAGELLAR L-RING PROTEIN"/>
    <property type="match status" value="1"/>
</dbReference>
<evidence type="ECO:0000256" key="11">
    <source>
        <dbReference type="HAMAP-Rule" id="MF_00415"/>
    </source>
</evidence>
<keyword evidence="9 11" id="KW-0998">Cell outer membrane</keyword>
<reference evidence="13 14" key="1">
    <citation type="submission" date="2013-08" db="EMBL/GenBank/DDBJ databases">
        <title>Genomic analysis of Lysobacter defluvii.</title>
        <authorList>
            <person name="Wang Q."/>
            <person name="Wang G."/>
        </authorList>
    </citation>
    <scope>NUCLEOTIDE SEQUENCE [LARGE SCALE GENOMIC DNA]</scope>
    <source>
        <strain evidence="13 14">IMMIB APB-9</strain>
    </source>
</reference>
<comment type="subcellular location">
    <subcellularLocation>
        <location evidence="11">Cell outer membrane</location>
        <topology evidence="11">Lipid-anchor</topology>
    </subcellularLocation>
    <subcellularLocation>
        <location evidence="11">Bacterial flagellum basal body</location>
    </subcellularLocation>
    <subcellularLocation>
        <location evidence="2">Membrane</location>
        <topology evidence="2">Lipid-anchor</topology>
    </subcellularLocation>
</comment>
<keyword evidence="8 11" id="KW-0975">Bacterial flagellum</keyword>
<keyword evidence="14" id="KW-1185">Reference proteome</keyword>